<dbReference type="GO" id="GO:0005886">
    <property type="term" value="C:plasma membrane"/>
    <property type="evidence" value="ECO:0007669"/>
    <property type="project" value="UniProtKB-SubCell"/>
</dbReference>
<dbReference type="InterPro" id="IPR006369">
    <property type="entry name" value="Protohaem_IX_farnesylTrfase"/>
</dbReference>
<dbReference type="CDD" id="cd13957">
    <property type="entry name" value="PT_UbiA_Cox10"/>
    <property type="match status" value="1"/>
</dbReference>
<reference evidence="11 12" key="1">
    <citation type="submission" date="2017-07" db="EMBL/GenBank/DDBJ databases">
        <title>The genome sequence of Paludifilum halophilum highlights mechanisms for microbial adaptation to high salt environemnts.</title>
        <authorList>
            <person name="Belbahri L."/>
        </authorList>
    </citation>
    <scope>NUCLEOTIDE SEQUENCE [LARGE SCALE GENOMIC DNA]</scope>
    <source>
        <strain evidence="11 12">DSM 102817</strain>
    </source>
</reference>
<comment type="function">
    <text evidence="10">Converts heme B (protoheme IX) to heme O by substitution of the vinyl group on carbon 2 of heme B porphyrin ring with a hydroxyethyl farnesyl side group.</text>
</comment>
<evidence type="ECO:0000313" key="11">
    <source>
        <dbReference type="EMBL" id="OYD07009.1"/>
    </source>
</evidence>
<evidence type="ECO:0000256" key="2">
    <source>
        <dbReference type="ARBA" id="ARBA00004919"/>
    </source>
</evidence>
<protein>
    <recommendedName>
        <fullName evidence="10">Protoheme IX farnesyltransferase</fullName>
        <ecNumber evidence="10">2.5.1.141</ecNumber>
    </recommendedName>
    <alternativeName>
        <fullName evidence="10">Heme B farnesyltransferase</fullName>
    </alternativeName>
    <alternativeName>
        <fullName evidence="10">Heme O synthase</fullName>
    </alternativeName>
</protein>
<keyword evidence="3 10" id="KW-1003">Cell membrane</keyword>
<dbReference type="GO" id="GO:0048034">
    <property type="term" value="P:heme O biosynthetic process"/>
    <property type="evidence" value="ECO:0007669"/>
    <property type="project" value="UniProtKB-UniRule"/>
</dbReference>
<dbReference type="InterPro" id="IPR044878">
    <property type="entry name" value="UbiA_sf"/>
</dbReference>
<dbReference type="PANTHER" id="PTHR43448">
    <property type="entry name" value="PROTOHEME IX FARNESYLTRANSFERASE, MITOCHONDRIAL"/>
    <property type="match status" value="1"/>
</dbReference>
<evidence type="ECO:0000256" key="9">
    <source>
        <dbReference type="ARBA" id="ARBA00047690"/>
    </source>
</evidence>
<dbReference type="Gene3D" id="1.10.357.140">
    <property type="entry name" value="UbiA prenyltransferase"/>
    <property type="match status" value="1"/>
</dbReference>
<comment type="catalytic activity">
    <reaction evidence="9 10">
        <text>heme b + (2E,6E)-farnesyl diphosphate + H2O = Fe(II)-heme o + diphosphate</text>
        <dbReference type="Rhea" id="RHEA:28070"/>
        <dbReference type="ChEBI" id="CHEBI:15377"/>
        <dbReference type="ChEBI" id="CHEBI:33019"/>
        <dbReference type="ChEBI" id="CHEBI:60344"/>
        <dbReference type="ChEBI" id="CHEBI:60530"/>
        <dbReference type="ChEBI" id="CHEBI:175763"/>
        <dbReference type="EC" id="2.5.1.141"/>
    </reaction>
</comment>
<sequence>MERPMTRESSGRILAGDEQPFSTAKATWRDYWDITKPGINRANLIAVFAGFWLAGHETFDFGLLMVTLLGTALVIAGGCVVNNFIDRDIDPLMTRTCNRPVAAGRIRPQTALWMGVVYYLSGAVLLALLVNALTALLASLGFFIYVIVYSAWSKRTTPWNTLIGSVSGAVPPLVGWAAVTGSLDAAAWILFMFMFIWQFPHFYALAMLKEEEYRTAGIPMLPVVKGGAETKRQILLFVLMMLPSSLLLFATGVVGWIYFATALILGSLWIFLAFRGLSQDVKTWARHMFLYSLLYLTLMQAAMFLDPVVLG</sequence>
<dbReference type="PANTHER" id="PTHR43448:SF2">
    <property type="entry name" value="PROTOHEME IX FARNESYLTRANSFERASE, MITOCHONDRIAL"/>
    <property type="match status" value="1"/>
</dbReference>
<feature type="transmembrane region" description="Helical" evidence="10">
    <location>
        <begin position="61"/>
        <end position="85"/>
    </location>
</feature>
<dbReference type="EMBL" id="NOWF01000008">
    <property type="protein sequence ID" value="OYD07009.1"/>
    <property type="molecule type" value="Genomic_DNA"/>
</dbReference>
<comment type="similarity">
    <text evidence="10">Belongs to the UbiA prenyltransferase family. Protoheme IX farnesyltransferase subfamily.</text>
</comment>
<evidence type="ECO:0000256" key="5">
    <source>
        <dbReference type="ARBA" id="ARBA00022692"/>
    </source>
</evidence>
<accession>A0A235B4X0</accession>
<dbReference type="FunFam" id="1.10.357.140:FF:000001">
    <property type="entry name" value="Protoheme IX farnesyltransferase"/>
    <property type="match status" value="1"/>
</dbReference>
<evidence type="ECO:0000256" key="3">
    <source>
        <dbReference type="ARBA" id="ARBA00022475"/>
    </source>
</evidence>
<gene>
    <name evidence="10" type="primary">ctaB</name>
    <name evidence="11" type="ORF">CHM34_13840</name>
</gene>
<dbReference type="InterPro" id="IPR030470">
    <property type="entry name" value="UbiA_prenylTrfase_CS"/>
</dbReference>
<comment type="subunit">
    <text evidence="10">Interacts with CtaA.</text>
</comment>
<feature type="transmembrane region" description="Helical" evidence="10">
    <location>
        <begin position="38"/>
        <end position="55"/>
    </location>
</feature>
<keyword evidence="12" id="KW-1185">Reference proteome</keyword>
<dbReference type="EC" id="2.5.1.141" evidence="10"/>
<keyword evidence="8 10" id="KW-0472">Membrane</keyword>
<dbReference type="GO" id="GO:0008495">
    <property type="term" value="F:protoheme IX farnesyltransferase activity"/>
    <property type="evidence" value="ECO:0007669"/>
    <property type="project" value="UniProtKB-UniRule"/>
</dbReference>
<feature type="transmembrane region" description="Helical" evidence="10">
    <location>
        <begin position="234"/>
        <end position="250"/>
    </location>
</feature>
<comment type="caution">
    <text evidence="11">The sequence shown here is derived from an EMBL/GenBank/DDBJ whole genome shotgun (WGS) entry which is preliminary data.</text>
</comment>
<feature type="transmembrane region" description="Helical" evidence="10">
    <location>
        <begin position="185"/>
        <end position="206"/>
    </location>
</feature>
<dbReference type="Pfam" id="PF01040">
    <property type="entry name" value="UbiA"/>
    <property type="match status" value="1"/>
</dbReference>
<feature type="transmembrane region" description="Helical" evidence="10">
    <location>
        <begin position="159"/>
        <end position="179"/>
    </location>
</feature>
<dbReference type="NCBIfam" id="TIGR01473">
    <property type="entry name" value="cyoE_ctaB"/>
    <property type="match status" value="1"/>
</dbReference>
<organism evidence="11 12">
    <name type="scientific">Paludifilum halophilum</name>
    <dbReference type="NCBI Taxonomy" id="1642702"/>
    <lineage>
        <taxon>Bacteria</taxon>
        <taxon>Bacillati</taxon>
        <taxon>Bacillota</taxon>
        <taxon>Bacilli</taxon>
        <taxon>Bacillales</taxon>
        <taxon>Thermoactinomycetaceae</taxon>
        <taxon>Paludifilum</taxon>
    </lineage>
</organism>
<evidence type="ECO:0000256" key="8">
    <source>
        <dbReference type="ARBA" id="ARBA00023136"/>
    </source>
</evidence>
<dbReference type="PROSITE" id="PS00943">
    <property type="entry name" value="UBIA"/>
    <property type="match status" value="1"/>
</dbReference>
<feature type="transmembrane region" description="Helical" evidence="10">
    <location>
        <begin position="111"/>
        <end position="129"/>
    </location>
</feature>
<evidence type="ECO:0000256" key="10">
    <source>
        <dbReference type="HAMAP-Rule" id="MF_00154"/>
    </source>
</evidence>
<keyword evidence="5 10" id="KW-0812">Transmembrane</keyword>
<evidence type="ECO:0000313" key="12">
    <source>
        <dbReference type="Proteomes" id="UP000215459"/>
    </source>
</evidence>
<keyword evidence="4 10" id="KW-0808">Transferase</keyword>
<keyword evidence="7 10" id="KW-0350">Heme biosynthesis</keyword>
<dbReference type="OrthoDB" id="9814417at2"/>
<keyword evidence="6 10" id="KW-1133">Transmembrane helix</keyword>
<dbReference type="NCBIfam" id="NF003348">
    <property type="entry name" value="PRK04375.1-1"/>
    <property type="match status" value="1"/>
</dbReference>
<evidence type="ECO:0000256" key="1">
    <source>
        <dbReference type="ARBA" id="ARBA00004651"/>
    </source>
</evidence>
<proteinExistence type="inferred from homology"/>
<evidence type="ECO:0000256" key="6">
    <source>
        <dbReference type="ARBA" id="ARBA00022989"/>
    </source>
</evidence>
<dbReference type="Proteomes" id="UP000215459">
    <property type="component" value="Unassembled WGS sequence"/>
</dbReference>
<evidence type="ECO:0000256" key="4">
    <source>
        <dbReference type="ARBA" id="ARBA00022679"/>
    </source>
</evidence>
<dbReference type="AlphaFoldDB" id="A0A235B4X0"/>
<feature type="transmembrane region" description="Helical" evidence="10">
    <location>
        <begin position="289"/>
        <end position="310"/>
    </location>
</feature>
<dbReference type="RefSeq" id="WP_094265206.1">
    <property type="nucleotide sequence ID" value="NZ_NOWF01000008.1"/>
</dbReference>
<dbReference type="InterPro" id="IPR000537">
    <property type="entry name" value="UbiA_prenyltransferase"/>
</dbReference>
<comment type="miscellaneous">
    <text evidence="10">Carbon 2 of the heme B porphyrin ring is defined according to the Fischer nomenclature.</text>
</comment>
<feature type="transmembrane region" description="Helical" evidence="10">
    <location>
        <begin position="135"/>
        <end position="152"/>
    </location>
</feature>
<feature type="transmembrane region" description="Helical" evidence="10">
    <location>
        <begin position="256"/>
        <end position="277"/>
    </location>
</feature>
<name>A0A235B4X0_9BACL</name>
<comment type="subcellular location">
    <subcellularLocation>
        <location evidence="1 10">Cell membrane</location>
        <topology evidence="1 10">Multi-pass membrane protein</topology>
    </subcellularLocation>
</comment>
<dbReference type="HAMAP" id="MF_00154">
    <property type="entry name" value="CyoE_CtaB"/>
    <property type="match status" value="1"/>
</dbReference>
<comment type="pathway">
    <text evidence="2 10">Porphyrin-containing compound metabolism; heme O biosynthesis; heme O from protoheme: step 1/1.</text>
</comment>
<dbReference type="UniPathway" id="UPA00834">
    <property type="reaction ID" value="UER00712"/>
</dbReference>
<dbReference type="NCBIfam" id="NF003349">
    <property type="entry name" value="PRK04375.1-2"/>
    <property type="match status" value="1"/>
</dbReference>
<evidence type="ECO:0000256" key="7">
    <source>
        <dbReference type="ARBA" id="ARBA00023133"/>
    </source>
</evidence>